<evidence type="ECO:0000313" key="1">
    <source>
        <dbReference type="EMBL" id="GIH18048.1"/>
    </source>
</evidence>
<name>A0A8J3QWA8_9ACTN</name>
<organism evidence="1 2">
    <name type="scientific">Rugosimonospora africana</name>
    <dbReference type="NCBI Taxonomy" id="556532"/>
    <lineage>
        <taxon>Bacteria</taxon>
        <taxon>Bacillati</taxon>
        <taxon>Actinomycetota</taxon>
        <taxon>Actinomycetes</taxon>
        <taxon>Micromonosporales</taxon>
        <taxon>Micromonosporaceae</taxon>
        <taxon>Rugosimonospora</taxon>
    </lineage>
</organism>
<keyword evidence="2" id="KW-1185">Reference proteome</keyword>
<proteinExistence type="predicted"/>
<sequence>MPETHSEERFERLVDEFLAHEGVTPPSPGHGFGSSALRYRGKIFAMHVRGELVVKLPRPRVDALVADGAGVRFDANKGTPMKEWFKLARTSPLDWSALAGEALDFARG</sequence>
<evidence type="ECO:0000313" key="2">
    <source>
        <dbReference type="Proteomes" id="UP000642748"/>
    </source>
</evidence>
<dbReference type="Proteomes" id="UP000642748">
    <property type="component" value="Unassembled WGS sequence"/>
</dbReference>
<evidence type="ECO:0008006" key="3">
    <source>
        <dbReference type="Google" id="ProtNLM"/>
    </source>
</evidence>
<dbReference type="EMBL" id="BONZ01000062">
    <property type="protein sequence ID" value="GIH18048.1"/>
    <property type="molecule type" value="Genomic_DNA"/>
</dbReference>
<protein>
    <recommendedName>
        <fullName evidence="3">TfoX N-terminal domain-containing protein</fullName>
    </recommendedName>
</protein>
<accession>A0A8J3QWA8</accession>
<comment type="caution">
    <text evidence="1">The sequence shown here is derived from an EMBL/GenBank/DDBJ whole genome shotgun (WGS) entry which is preliminary data.</text>
</comment>
<gene>
    <name evidence="1" type="ORF">Raf01_62200</name>
</gene>
<dbReference type="AlphaFoldDB" id="A0A8J3QWA8"/>
<dbReference type="SUPFAM" id="SSF159894">
    <property type="entry name" value="YgaC/TfoX-N like"/>
    <property type="match status" value="1"/>
</dbReference>
<reference evidence="1" key="1">
    <citation type="submission" date="2021-01" db="EMBL/GenBank/DDBJ databases">
        <title>Whole genome shotgun sequence of Rugosimonospora africana NBRC 104875.</title>
        <authorList>
            <person name="Komaki H."/>
            <person name="Tamura T."/>
        </authorList>
    </citation>
    <scope>NUCLEOTIDE SEQUENCE</scope>
    <source>
        <strain evidence="1">NBRC 104875</strain>
    </source>
</reference>
<dbReference type="RefSeq" id="WP_203921586.1">
    <property type="nucleotide sequence ID" value="NZ_BONZ01000062.1"/>
</dbReference>